<dbReference type="InterPro" id="IPR057082">
    <property type="entry name" value="PH_C"/>
</dbReference>
<comment type="caution">
    <text evidence="2">The sequence shown here is derived from an EMBL/GenBank/DDBJ whole genome shotgun (WGS) entry which is preliminary data.</text>
</comment>
<protein>
    <recommendedName>
        <fullName evidence="1">PH domain-containing protein</fullName>
    </recommendedName>
</protein>
<dbReference type="GeneID" id="87925227"/>
<dbReference type="Proteomes" id="UP001326199">
    <property type="component" value="Unassembled WGS sequence"/>
</dbReference>
<feature type="domain" description="PH" evidence="1">
    <location>
        <begin position="4"/>
        <end position="66"/>
    </location>
</feature>
<keyword evidence="3" id="KW-1185">Reference proteome</keyword>
<dbReference type="Pfam" id="PF23076">
    <property type="entry name" value="PH_FT_C"/>
    <property type="match status" value="1"/>
</dbReference>
<reference evidence="2 3" key="1">
    <citation type="journal article" date="2023" name="bioRxiv">
        <title>High-quality genome assemblies of four members of thePodospora anserinaspecies complex.</title>
        <authorList>
            <person name="Ament-Velasquez S.L."/>
            <person name="Vogan A.A."/>
            <person name="Wallerman O."/>
            <person name="Hartmann F."/>
            <person name="Gautier V."/>
            <person name="Silar P."/>
            <person name="Giraud T."/>
            <person name="Johannesson H."/>
        </authorList>
    </citation>
    <scope>NUCLEOTIDE SEQUENCE [LARGE SCALE GENOMIC DNA]</scope>
    <source>
        <strain evidence="2 3">CBS 411.78</strain>
    </source>
</reference>
<evidence type="ECO:0000259" key="1">
    <source>
        <dbReference type="Pfam" id="PF23076"/>
    </source>
</evidence>
<evidence type="ECO:0000313" key="3">
    <source>
        <dbReference type="Proteomes" id="UP001326199"/>
    </source>
</evidence>
<dbReference type="EMBL" id="JAFFHB010000001">
    <property type="protein sequence ID" value="KAK4673536.1"/>
    <property type="molecule type" value="Genomic_DNA"/>
</dbReference>
<organism evidence="2 3">
    <name type="scientific">Podospora pseudopauciseta</name>
    <dbReference type="NCBI Taxonomy" id="2093780"/>
    <lineage>
        <taxon>Eukaryota</taxon>
        <taxon>Fungi</taxon>
        <taxon>Dikarya</taxon>
        <taxon>Ascomycota</taxon>
        <taxon>Pezizomycotina</taxon>
        <taxon>Sordariomycetes</taxon>
        <taxon>Sordariomycetidae</taxon>
        <taxon>Sordariales</taxon>
        <taxon>Podosporaceae</taxon>
        <taxon>Podospora</taxon>
    </lineage>
</organism>
<dbReference type="RefSeq" id="XP_062770858.1">
    <property type="nucleotide sequence ID" value="XM_062905289.1"/>
</dbReference>
<evidence type="ECO:0000313" key="2">
    <source>
        <dbReference type="EMBL" id="KAK4673536.1"/>
    </source>
</evidence>
<name>A0ABR0I0N7_9PEZI</name>
<sequence>MSLTHQSQSRTWLSRRSKHRVWLKDVQLYVFCSAYRQENMRQNKSGAFEIYFDREEGAKRFREVFALRMANVESSEEVDNNDAGPS</sequence>
<gene>
    <name evidence="2" type="ORF">QC763_0015030</name>
</gene>
<accession>A0ABR0I0N7</accession>
<proteinExistence type="predicted"/>